<evidence type="ECO:0000256" key="1">
    <source>
        <dbReference type="ARBA" id="ARBA00004651"/>
    </source>
</evidence>
<name>A0A1Q5PLT6_9ACTO</name>
<protein>
    <recommendedName>
        <fullName evidence="10">Amino acid permease/ SLC12A domain-containing protein</fullName>
    </recommendedName>
</protein>
<evidence type="ECO:0000313" key="12">
    <source>
        <dbReference type="Proteomes" id="UP000186785"/>
    </source>
</evidence>
<keyword evidence="7 9" id="KW-1133">Transmembrane helix</keyword>
<feature type="domain" description="Amino acid permease/ SLC12A" evidence="10">
    <location>
        <begin position="16"/>
        <end position="441"/>
    </location>
</feature>
<evidence type="ECO:0000313" key="11">
    <source>
        <dbReference type="EMBL" id="OKL48021.1"/>
    </source>
</evidence>
<evidence type="ECO:0000256" key="7">
    <source>
        <dbReference type="ARBA" id="ARBA00022989"/>
    </source>
</evidence>
<dbReference type="AlphaFoldDB" id="A0A1Q5PLT6"/>
<sequence length="459" mass="49625">MAEEERSLERSLTNRHIQLIAIGGAIGTGLFMGSGKTIALAGPSVLLVYAVIGFFLFFVMRALGEVLLSNLEYKSFADMAADLIGPWAGFMVGWTYFFCWVITAIADIVAITGYIRFWWHDVPLWLVPLATILLLLGMNMASVGVFGEMEFWFAIIKIVAIIALVAVALWMVITGFTNDGHTASFSNLWSHGGFFPHGASGFIGAFQIAVFAFVGIELVGTTAAETKDPETTLPKAVNAVPRRIVIFYISALAAIMCVTPWNAIDPETSPFVGMFALAGLGFAASVVNLVVLTSAASSANSGIYSTARMLYGLATAGQAPKVLGKLNEKNVPALALLLTSVMLLASVPMLYFSDSLIFAFTIFTTLSSVLFIAVWTAIIVSYLRYRRYRPELHEASVAKMPGGRVMAYICLGFFAFVLWALAQESDTAIALAASPAWFIFLTIAWFASRKVVAKTPKAD</sequence>
<proteinExistence type="inferred from homology"/>
<evidence type="ECO:0000256" key="4">
    <source>
        <dbReference type="ARBA" id="ARBA00022475"/>
    </source>
</evidence>
<feature type="transmembrane region" description="Helical" evidence="9">
    <location>
        <begin position="270"/>
        <end position="292"/>
    </location>
</feature>
<dbReference type="GO" id="GO:0006865">
    <property type="term" value="P:amino acid transport"/>
    <property type="evidence" value="ECO:0007669"/>
    <property type="project" value="UniProtKB-KW"/>
</dbReference>
<feature type="transmembrane region" description="Helical" evidence="9">
    <location>
        <begin position="331"/>
        <end position="351"/>
    </location>
</feature>
<dbReference type="GO" id="GO:0055085">
    <property type="term" value="P:transmembrane transport"/>
    <property type="evidence" value="ECO:0007669"/>
    <property type="project" value="InterPro"/>
</dbReference>
<dbReference type="PROSITE" id="PS00218">
    <property type="entry name" value="AMINO_ACID_PERMEASE_1"/>
    <property type="match status" value="1"/>
</dbReference>
<dbReference type="Gene3D" id="1.20.1740.10">
    <property type="entry name" value="Amino acid/polyamine transporter I"/>
    <property type="match status" value="1"/>
</dbReference>
<feature type="transmembrane region" description="Helical" evidence="9">
    <location>
        <begin position="45"/>
        <end position="64"/>
    </location>
</feature>
<dbReference type="InterPro" id="IPR004841">
    <property type="entry name" value="AA-permease/SLC12A_dom"/>
</dbReference>
<evidence type="ECO:0000256" key="3">
    <source>
        <dbReference type="ARBA" id="ARBA00022448"/>
    </source>
</evidence>
<feature type="transmembrane region" description="Helical" evidence="9">
    <location>
        <begin position="151"/>
        <end position="173"/>
    </location>
</feature>
<dbReference type="InterPro" id="IPR004840">
    <property type="entry name" value="Amino_acid_permease_CS"/>
</dbReference>
<evidence type="ECO:0000259" key="10">
    <source>
        <dbReference type="Pfam" id="PF00324"/>
    </source>
</evidence>
<evidence type="ECO:0000256" key="2">
    <source>
        <dbReference type="ARBA" id="ARBA00008583"/>
    </source>
</evidence>
<feature type="transmembrane region" description="Helical" evidence="9">
    <location>
        <begin position="405"/>
        <end position="422"/>
    </location>
</feature>
<dbReference type="Proteomes" id="UP000186785">
    <property type="component" value="Unassembled WGS sequence"/>
</dbReference>
<dbReference type="EMBL" id="MQSV01000003">
    <property type="protein sequence ID" value="OKL48021.1"/>
    <property type="molecule type" value="Genomic_DNA"/>
</dbReference>
<accession>A0A1Q5PLT6</accession>
<dbReference type="PANTHER" id="PTHR43495">
    <property type="entry name" value="GABA PERMEASE"/>
    <property type="match status" value="1"/>
</dbReference>
<feature type="transmembrane region" description="Helical" evidence="9">
    <location>
        <begin position="84"/>
        <end position="110"/>
    </location>
</feature>
<feature type="transmembrane region" description="Helical" evidence="9">
    <location>
        <begin position="245"/>
        <end position="264"/>
    </location>
</feature>
<keyword evidence="8 9" id="KW-0472">Membrane</keyword>
<keyword evidence="5 9" id="KW-0812">Transmembrane</keyword>
<feature type="transmembrane region" description="Helical" evidence="9">
    <location>
        <begin position="428"/>
        <end position="447"/>
    </location>
</feature>
<dbReference type="Pfam" id="PF00324">
    <property type="entry name" value="AA_permease"/>
    <property type="match status" value="1"/>
</dbReference>
<dbReference type="PANTHER" id="PTHR43495:SF2">
    <property type="entry name" value="D-SERINE_D-ALANINE_GLYCINE TRANSPORTER"/>
    <property type="match status" value="1"/>
</dbReference>
<feature type="transmembrane region" description="Helical" evidence="9">
    <location>
        <begin position="16"/>
        <end position="33"/>
    </location>
</feature>
<comment type="caution">
    <text evidence="11">The sequence shown here is derived from an EMBL/GenBank/DDBJ whole genome shotgun (WGS) entry which is preliminary data.</text>
</comment>
<feature type="transmembrane region" description="Helical" evidence="9">
    <location>
        <begin position="357"/>
        <end position="385"/>
    </location>
</feature>
<dbReference type="PIRSF" id="PIRSF006060">
    <property type="entry name" value="AA_transporter"/>
    <property type="match status" value="1"/>
</dbReference>
<comment type="similarity">
    <text evidence="2">Belongs to the amino acid-polyamine-organocation (APC) superfamily. Amino acid transporter (AAT) (TC 2.A.3.1) family.</text>
</comment>
<organism evidence="11 12">
    <name type="scientific">Boudabousia liubingyangii</name>
    <dbReference type="NCBI Taxonomy" id="1921764"/>
    <lineage>
        <taxon>Bacteria</taxon>
        <taxon>Bacillati</taxon>
        <taxon>Actinomycetota</taxon>
        <taxon>Actinomycetes</taxon>
        <taxon>Actinomycetales</taxon>
        <taxon>Actinomycetaceae</taxon>
        <taxon>Boudabousia</taxon>
    </lineage>
</organism>
<evidence type="ECO:0000256" key="8">
    <source>
        <dbReference type="ARBA" id="ARBA00023136"/>
    </source>
</evidence>
<keyword evidence="3" id="KW-0813">Transport</keyword>
<dbReference type="STRING" id="1921764.BSR28_06500"/>
<keyword evidence="4" id="KW-1003">Cell membrane</keyword>
<evidence type="ECO:0000256" key="9">
    <source>
        <dbReference type="SAM" id="Phobius"/>
    </source>
</evidence>
<gene>
    <name evidence="11" type="ORF">BSR29_05180</name>
</gene>
<feature type="transmembrane region" description="Helical" evidence="9">
    <location>
        <begin position="122"/>
        <end position="145"/>
    </location>
</feature>
<comment type="subcellular location">
    <subcellularLocation>
        <location evidence="1">Cell membrane</location>
        <topology evidence="1">Multi-pass membrane protein</topology>
    </subcellularLocation>
</comment>
<keyword evidence="6" id="KW-0029">Amino-acid transport</keyword>
<keyword evidence="12" id="KW-1185">Reference proteome</keyword>
<dbReference type="GO" id="GO:0005886">
    <property type="term" value="C:plasma membrane"/>
    <property type="evidence" value="ECO:0007669"/>
    <property type="project" value="UniProtKB-SubCell"/>
</dbReference>
<evidence type="ECO:0000256" key="6">
    <source>
        <dbReference type="ARBA" id="ARBA00022970"/>
    </source>
</evidence>
<reference evidence="11 12" key="1">
    <citation type="submission" date="2016-11" db="EMBL/GenBank/DDBJ databases">
        <title>Actinomyces gypaetusis sp. nov. isolated from the vulture Gypaetus barbatus in Qinghai Tibet Plateau China.</title>
        <authorList>
            <person name="Meng X."/>
        </authorList>
    </citation>
    <scope>NUCLEOTIDE SEQUENCE [LARGE SCALE GENOMIC DNA]</scope>
    <source>
        <strain evidence="11 12">VUL4_2</strain>
    </source>
</reference>
<dbReference type="FunFam" id="1.20.1740.10:FF:000001">
    <property type="entry name" value="Amino acid permease"/>
    <property type="match status" value="1"/>
</dbReference>
<dbReference type="OrthoDB" id="5297508at2"/>
<evidence type="ECO:0000256" key="5">
    <source>
        <dbReference type="ARBA" id="ARBA00022692"/>
    </source>
</evidence>